<dbReference type="InterPro" id="IPR000462">
    <property type="entry name" value="CDP-OH_P_trans"/>
</dbReference>
<sequence length="731" mass="80275">MKGENGLYILLFWSLIDCVGTLGVLRGEVKLSEYLEAVQFRGIVLYCVSKPIIWSDLPDQEGEEPVMGSEMKGRLDNLEITVEGIKEETAAIRRDLQQMMRLMSGGPNHHGGGSEGCNSSVNENREKGDTGGIPHNWRKRVELPSFEGGDPHIWINRVERFFDVQTVAEEDKVELAYISMEGSASYWFKYWREKTKNRTWMGLKAGLINRFGGGFRGTVYEQMATLRQDGTLEEFVRSFEILLGQTQGLSEELIMGFFLAGLREDIKGQVRIQDPPDLMGAIRVARDVEDAINRACGGVWNGVKVNHAGSRTSASIVRSDGDRNFATRTGGTEGVVPARREGSTMANSTNARGNNLAGGENKSQMVRNLPYPEFLKSWEEGRCFRCGGPFAPGHRCAEKSLRVLLLAEDEEELEENSNSEARPLELSACSAEGLTPPKTMKLTGLIGGRRVVVLIDSGASHNFISWGVVEELGLPVAETPTYAVSLGDGRKKWTGGRCDKVRLQLGDVVGESDLILDIAWLAKLGEVVINWGNMSMQYVVAGEKVMIKGDPALARLLGCRCGSASQKNMVAEMNVRELSISKNDRTSMPAIANSKFLTLPTILTLGRVASIPLFVATFFMDGWRGTVVTTSIFTAAAVTDWLDGYIARKMKMKSTFGAFLDPVADKLMVSATLVLLCTRPLEVAVFGQLPWLLIIPSITIIGREDKLRLVIMNSPDSALTSGGYCLSKMEG</sequence>
<protein>
    <recommendedName>
        <fullName evidence="13">Ty3 transposon capsid-like protein domain-containing protein</fullName>
    </recommendedName>
</protein>
<evidence type="ECO:0000256" key="6">
    <source>
        <dbReference type="ARBA" id="ARBA00023098"/>
    </source>
</evidence>
<dbReference type="GO" id="GO:0006508">
    <property type="term" value="P:proteolysis"/>
    <property type="evidence" value="ECO:0007669"/>
    <property type="project" value="InterPro"/>
</dbReference>
<keyword evidence="9" id="KW-1208">Phospholipid metabolism</keyword>
<dbReference type="PANTHER" id="PTHR14269">
    <property type="entry name" value="CDP-DIACYLGLYCEROL--GLYCEROL-3-PHOSPHATE 3-PHOSPHATIDYLTRANSFERASE-RELATED"/>
    <property type="match status" value="1"/>
</dbReference>
<evidence type="ECO:0000256" key="5">
    <source>
        <dbReference type="ARBA" id="ARBA00022989"/>
    </source>
</evidence>
<feature type="chain" id="PRO_5042988178" description="Ty3 transposon capsid-like protein domain-containing protein" evidence="12">
    <location>
        <begin position="22"/>
        <end position="731"/>
    </location>
</feature>
<dbReference type="Proteomes" id="UP001374535">
    <property type="component" value="Chromosome 6"/>
</dbReference>
<accession>A0AAQ3NF09</accession>
<keyword evidence="2" id="KW-0444">Lipid biosynthesis</keyword>
<evidence type="ECO:0000256" key="2">
    <source>
        <dbReference type="ARBA" id="ARBA00022516"/>
    </source>
</evidence>
<dbReference type="EMBL" id="CP144695">
    <property type="protein sequence ID" value="WVZ08472.1"/>
    <property type="molecule type" value="Genomic_DNA"/>
</dbReference>
<evidence type="ECO:0000259" key="13">
    <source>
        <dbReference type="Pfam" id="PF19259"/>
    </source>
</evidence>
<dbReference type="AlphaFoldDB" id="A0AAQ3NF09"/>
<proteinExistence type="inferred from homology"/>
<evidence type="ECO:0000256" key="1">
    <source>
        <dbReference type="ARBA" id="ARBA00004141"/>
    </source>
</evidence>
<dbReference type="GO" id="GO:0016020">
    <property type="term" value="C:membrane"/>
    <property type="evidence" value="ECO:0007669"/>
    <property type="project" value="UniProtKB-SubCell"/>
</dbReference>
<keyword evidence="6" id="KW-0443">Lipid metabolism</keyword>
<dbReference type="GO" id="GO:0004190">
    <property type="term" value="F:aspartic-type endopeptidase activity"/>
    <property type="evidence" value="ECO:0007669"/>
    <property type="project" value="InterPro"/>
</dbReference>
<evidence type="ECO:0000256" key="3">
    <source>
        <dbReference type="ARBA" id="ARBA00022679"/>
    </source>
</evidence>
<evidence type="ECO:0000313" key="15">
    <source>
        <dbReference type="Proteomes" id="UP001374535"/>
    </source>
</evidence>
<dbReference type="InterPro" id="IPR048254">
    <property type="entry name" value="CDP_ALCOHOL_P_TRANSF_CS"/>
</dbReference>
<dbReference type="Gene3D" id="1.20.120.1760">
    <property type="match status" value="1"/>
</dbReference>
<dbReference type="PROSITE" id="PS00379">
    <property type="entry name" value="CDP_ALCOHOL_P_TRANSF"/>
    <property type="match status" value="1"/>
</dbReference>
<feature type="region of interest" description="Disordered" evidence="11">
    <location>
        <begin position="104"/>
        <end position="136"/>
    </location>
</feature>
<dbReference type="Pfam" id="PF19259">
    <property type="entry name" value="Ty3_capsid"/>
    <property type="match status" value="1"/>
</dbReference>
<reference evidence="14 15" key="1">
    <citation type="journal article" date="2023" name="Life. Sci Alliance">
        <title>Evolutionary insights into 3D genome organization and epigenetic landscape of Vigna mungo.</title>
        <authorList>
            <person name="Junaid A."/>
            <person name="Singh B."/>
            <person name="Bhatia S."/>
        </authorList>
    </citation>
    <scope>NUCLEOTIDE SEQUENCE [LARGE SCALE GENOMIC DNA]</scope>
    <source>
        <strain evidence="14">Urdbean</strain>
    </source>
</reference>
<dbReference type="InterPro" id="IPR021109">
    <property type="entry name" value="Peptidase_aspartic_dom_sf"/>
</dbReference>
<evidence type="ECO:0000256" key="10">
    <source>
        <dbReference type="RuleBase" id="RU003750"/>
    </source>
</evidence>
<evidence type="ECO:0000256" key="4">
    <source>
        <dbReference type="ARBA" id="ARBA00022692"/>
    </source>
</evidence>
<keyword evidence="7" id="KW-0472">Membrane</keyword>
<dbReference type="InterPro" id="IPR050324">
    <property type="entry name" value="CDP-alcohol_PTase-I"/>
</dbReference>
<feature type="signal peptide" evidence="12">
    <location>
        <begin position="1"/>
        <end position="21"/>
    </location>
</feature>
<dbReference type="InterPro" id="IPR001969">
    <property type="entry name" value="Aspartic_peptidase_AS"/>
</dbReference>
<gene>
    <name evidence="14" type="ORF">V8G54_021818</name>
</gene>
<organism evidence="14 15">
    <name type="scientific">Vigna mungo</name>
    <name type="common">Black gram</name>
    <name type="synonym">Phaseolus mungo</name>
    <dbReference type="NCBI Taxonomy" id="3915"/>
    <lineage>
        <taxon>Eukaryota</taxon>
        <taxon>Viridiplantae</taxon>
        <taxon>Streptophyta</taxon>
        <taxon>Embryophyta</taxon>
        <taxon>Tracheophyta</taxon>
        <taxon>Spermatophyta</taxon>
        <taxon>Magnoliopsida</taxon>
        <taxon>eudicotyledons</taxon>
        <taxon>Gunneridae</taxon>
        <taxon>Pentapetalae</taxon>
        <taxon>rosids</taxon>
        <taxon>fabids</taxon>
        <taxon>Fabales</taxon>
        <taxon>Fabaceae</taxon>
        <taxon>Papilionoideae</taxon>
        <taxon>50 kb inversion clade</taxon>
        <taxon>NPAAA clade</taxon>
        <taxon>indigoferoid/millettioid clade</taxon>
        <taxon>Phaseoleae</taxon>
        <taxon>Vigna</taxon>
    </lineage>
</organism>
<keyword evidence="15" id="KW-1185">Reference proteome</keyword>
<dbReference type="CDD" id="cd00303">
    <property type="entry name" value="retropepsin_like"/>
    <property type="match status" value="1"/>
</dbReference>
<feature type="domain" description="Ty3 transposon capsid-like protein" evidence="13">
    <location>
        <begin position="164"/>
        <end position="293"/>
    </location>
</feature>
<dbReference type="SUPFAM" id="SSF50630">
    <property type="entry name" value="Acid proteases"/>
    <property type="match status" value="1"/>
</dbReference>
<comment type="subcellular location">
    <subcellularLocation>
        <location evidence="1">Membrane</location>
        <topology evidence="1">Multi-pass membrane protein</topology>
    </subcellularLocation>
</comment>
<dbReference type="PANTHER" id="PTHR14269:SF42">
    <property type="entry name" value="PHOSPHATIDYLGLYCEROLPHOSPHATE SYNTHASE"/>
    <property type="match status" value="1"/>
</dbReference>
<keyword evidence="8" id="KW-0594">Phospholipid biosynthesis</keyword>
<keyword evidence="5" id="KW-1133">Transmembrane helix</keyword>
<dbReference type="GO" id="GO:0046474">
    <property type="term" value="P:glycerophospholipid biosynthetic process"/>
    <property type="evidence" value="ECO:0007669"/>
    <property type="project" value="TreeGrafter"/>
</dbReference>
<evidence type="ECO:0000313" key="14">
    <source>
        <dbReference type="EMBL" id="WVZ08472.1"/>
    </source>
</evidence>
<dbReference type="InterPro" id="IPR043130">
    <property type="entry name" value="CDP-OH_PTrfase_TM_dom"/>
</dbReference>
<dbReference type="Pfam" id="PF01066">
    <property type="entry name" value="CDP-OH_P_transf"/>
    <property type="match status" value="1"/>
</dbReference>
<keyword evidence="12" id="KW-0732">Signal</keyword>
<dbReference type="GO" id="GO:0009941">
    <property type="term" value="C:chloroplast envelope"/>
    <property type="evidence" value="ECO:0007669"/>
    <property type="project" value="TreeGrafter"/>
</dbReference>
<evidence type="ECO:0000256" key="9">
    <source>
        <dbReference type="ARBA" id="ARBA00023264"/>
    </source>
</evidence>
<evidence type="ECO:0000256" key="8">
    <source>
        <dbReference type="ARBA" id="ARBA00023209"/>
    </source>
</evidence>
<name>A0AAQ3NF09_VIGMU</name>
<evidence type="ECO:0000256" key="11">
    <source>
        <dbReference type="SAM" id="MobiDB-lite"/>
    </source>
</evidence>
<dbReference type="PROSITE" id="PS00141">
    <property type="entry name" value="ASP_PROTEASE"/>
    <property type="match status" value="1"/>
</dbReference>
<dbReference type="Gene3D" id="2.40.70.10">
    <property type="entry name" value="Acid Proteases"/>
    <property type="match status" value="1"/>
</dbReference>
<keyword evidence="3 10" id="KW-0808">Transferase</keyword>
<dbReference type="InterPro" id="IPR045358">
    <property type="entry name" value="Ty3_capsid"/>
</dbReference>
<keyword evidence="4" id="KW-0812">Transmembrane</keyword>
<evidence type="ECO:0000256" key="7">
    <source>
        <dbReference type="ARBA" id="ARBA00023136"/>
    </source>
</evidence>
<dbReference type="Pfam" id="PF13650">
    <property type="entry name" value="Asp_protease_2"/>
    <property type="match status" value="1"/>
</dbReference>
<dbReference type="GO" id="GO:0008444">
    <property type="term" value="F:CDP-diacylglycerol-glycerol-3-phosphate 3-phosphatidyltransferase activity"/>
    <property type="evidence" value="ECO:0007669"/>
    <property type="project" value="TreeGrafter"/>
</dbReference>
<evidence type="ECO:0000256" key="12">
    <source>
        <dbReference type="SAM" id="SignalP"/>
    </source>
</evidence>
<comment type="similarity">
    <text evidence="10">Belongs to the CDP-alcohol phosphatidyltransferase class-I family.</text>
</comment>